<dbReference type="Proteomes" id="UP000188235">
    <property type="component" value="Chromosome"/>
</dbReference>
<dbReference type="PANTHER" id="PTHR38594">
    <property type="entry name" value="PEP-DEPENDENT DIHYDROXYACETONE KINASE, PHOSPHORYL DONOR SUBUNIT DHAM"/>
    <property type="match status" value="1"/>
</dbReference>
<comment type="function">
    <text evidence="2">Component of the dihydroxyacetone kinase complex, which is responsible for the phosphoenolpyruvate (PEP)-dependent phosphorylation of dihydroxyacetone. DhaM serves as the phosphoryl donor. Is phosphorylated by phosphoenolpyruvate in an EI- and HPr-dependent reaction, and a phosphorelay system on histidine residues finally leads to phosphoryl transfer to DhaL and dihydroxyacetone.</text>
</comment>
<dbReference type="InterPro" id="IPR000032">
    <property type="entry name" value="HPr-like"/>
</dbReference>
<dbReference type="CDD" id="cd00367">
    <property type="entry name" value="PTS-HPr_like"/>
    <property type="match status" value="1"/>
</dbReference>
<evidence type="ECO:0000259" key="8">
    <source>
        <dbReference type="PROSITE" id="PS51096"/>
    </source>
</evidence>
<organism evidence="10 11">
    <name type="scientific">Tessaracoccus flavescens</name>
    <dbReference type="NCBI Taxonomy" id="399497"/>
    <lineage>
        <taxon>Bacteria</taxon>
        <taxon>Bacillati</taxon>
        <taxon>Actinomycetota</taxon>
        <taxon>Actinomycetes</taxon>
        <taxon>Propionibacteriales</taxon>
        <taxon>Propionibacteriaceae</taxon>
        <taxon>Tessaracoccus</taxon>
    </lineage>
</organism>
<dbReference type="PANTHER" id="PTHR38594:SF1">
    <property type="entry name" value="PEP-DEPENDENT DIHYDROXYACETONE KINASE, PHOSPHORYL DONOR SUBUNIT DHAM"/>
    <property type="match status" value="1"/>
</dbReference>
<feature type="domain" description="PTS EIIA type-4" evidence="8">
    <location>
        <begin position="2"/>
        <end position="138"/>
    </location>
</feature>
<comment type="function">
    <text evidence="3">General (non sugar-specific) component of the phosphoenolpyruvate-dependent sugar phosphotransferase system (sugar PTS). This major carbohydrate active-transport system catalyzes the phosphorylation of incoming sugar substrates concomitantly with their translocation across the cell membrane. The phosphoryl group from phosphoenolpyruvate (PEP) is transferred to the phosphoryl carrier protein HPr by enzyme I. Phospho-HPr then transfers it to the PTS EIIA domain.</text>
</comment>
<dbReference type="InterPro" id="IPR036662">
    <property type="entry name" value="PTS_EIIA_man-typ_sf"/>
</dbReference>
<dbReference type="GO" id="GO:0009401">
    <property type="term" value="P:phosphoenolpyruvate-dependent sugar phosphotransferase system"/>
    <property type="evidence" value="ECO:0007669"/>
    <property type="project" value="InterPro"/>
</dbReference>
<dbReference type="GO" id="GO:0016020">
    <property type="term" value="C:membrane"/>
    <property type="evidence" value="ECO:0007669"/>
    <property type="project" value="InterPro"/>
</dbReference>
<dbReference type="SUPFAM" id="SSF55594">
    <property type="entry name" value="HPr-like"/>
    <property type="match status" value="1"/>
</dbReference>
<reference evidence="10 11" key="1">
    <citation type="journal article" date="2008" name="Int. J. Syst. Evol. Microbiol.">
        <title>Tessaracoccus flavescens sp. nov., isolated from marine sediment.</title>
        <authorList>
            <person name="Lee D.W."/>
            <person name="Lee S.D."/>
        </authorList>
    </citation>
    <scope>NUCLEOTIDE SEQUENCE [LARGE SCALE GENOMIC DNA]</scope>
    <source>
        <strain evidence="10 11">SST-39T</strain>
    </source>
</reference>
<dbReference type="Pfam" id="PF03610">
    <property type="entry name" value="EIIA-man"/>
    <property type="match status" value="1"/>
</dbReference>
<feature type="domain" description="HPr" evidence="9">
    <location>
        <begin position="151"/>
        <end position="238"/>
    </location>
</feature>
<dbReference type="InterPro" id="IPR004701">
    <property type="entry name" value="PTS_EIIA_man-typ"/>
</dbReference>
<keyword evidence="6" id="KW-0808">Transferase</keyword>
<evidence type="ECO:0000256" key="1">
    <source>
        <dbReference type="ARBA" id="ARBA00001113"/>
    </source>
</evidence>
<dbReference type="InterPro" id="IPR001020">
    <property type="entry name" value="PTS_HPr_His_P_site"/>
</dbReference>
<dbReference type="PROSITE" id="PS00369">
    <property type="entry name" value="PTS_HPR_HIS"/>
    <property type="match status" value="1"/>
</dbReference>
<dbReference type="Gene3D" id="3.30.1340.10">
    <property type="entry name" value="HPr-like"/>
    <property type="match status" value="1"/>
</dbReference>
<evidence type="ECO:0000259" key="9">
    <source>
        <dbReference type="PROSITE" id="PS51350"/>
    </source>
</evidence>
<dbReference type="InterPro" id="IPR012844">
    <property type="entry name" value="DhaM_N"/>
</dbReference>
<dbReference type="InterPro" id="IPR035895">
    <property type="entry name" value="HPr-like_sf"/>
</dbReference>
<evidence type="ECO:0000256" key="2">
    <source>
        <dbReference type="ARBA" id="ARBA00002788"/>
    </source>
</evidence>
<proteinExistence type="predicted"/>
<name>A0A1Q2CVQ1_9ACTN</name>
<evidence type="ECO:0000313" key="10">
    <source>
        <dbReference type="EMBL" id="AQP50188.1"/>
    </source>
</evidence>
<dbReference type="AlphaFoldDB" id="A0A1Q2CVQ1"/>
<evidence type="ECO:0000256" key="4">
    <source>
        <dbReference type="ARBA" id="ARBA00012095"/>
    </source>
</evidence>
<evidence type="ECO:0000256" key="3">
    <source>
        <dbReference type="ARBA" id="ARBA00003681"/>
    </source>
</evidence>
<gene>
    <name evidence="10" type="ORF">BW733_04390</name>
</gene>
<evidence type="ECO:0000256" key="6">
    <source>
        <dbReference type="ARBA" id="ARBA00022679"/>
    </source>
</evidence>
<evidence type="ECO:0000313" key="11">
    <source>
        <dbReference type="Proteomes" id="UP000188235"/>
    </source>
</evidence>
<dbReference type="Pfam" id="PF00381">
    <property type="entry name" value="PTS-HPr"/>
    <property type="match status" value="1"/>
</dbReference>
<dbReference type="PROSITE" id="PS51096">
    <property type="entry name" value="PTS_EIIA_TYPE_4"/>
    <property type="match status" value="1"/>
</dbReference>
<accession>A0A1Q2CVQ1</accession>
<comment type="subunit">
    <text evidence="7">Homodimer. The dihydroxyacetone kinase complex is composed of a homodimer of DhaM, a homodimer of DhaK and the subunit DhaL.</text>
</comment>
<comment type="catalytic activity">
    <reaction evidence="1">
        <text>dihydroxyacetone + phosphoenolpyruvate = dihydroxyacetone phosphate + pyruvate</text>
        <dbReference type="Rhea" id="RHEA:18381"/>
        <dbReference type="ChEBI" id="CHEBI:15361"/>
        <dbReference type="ChEBI" id="CHEBI:16016"/>
        <dbReference type="ChEBI" id="CHEBI:57642"/>
        <dbReference type="ChEBI" id="CHEBI:58702"/>
        <dbReference type="EC" id="2.7.1.121"/>
    </reaction>
</comment>
<dbReference type="InterPro" id="IPR039643">
    <property type="entry name" value="DhaM"/>
</dbReference>
<keyword evidence="11" id="KW-1185">Reference proteome</keyword>
<protein>
    <recommendedName>
        <fullName evidence="5">Phosphocarrier protein HPr</fullName>
        <ecNumber evidence="4">2.7.1.121</ecNumber>
    </recommendedName>
</protein>
<dbReference type="NCBIfam" id="TIGR01003">
    <property type="entry name" value="PTS_HPr_family"/>
    <property type="match status" value="1"/>
</dbReference>
<dbReference type="GO" id="GO:0019563">
    <property type="term" value="P:glycerol catabolic process"/>
    <property type="evidence" value="ECO:0007669"/>
    <property type="project" value="InterPro"/>
</dbReference>
<dbReference type="NCBIfam" id="TIGR02364">
    <property type="entry name" value="dha_pts"/>
    <property type="match status" value="1"/>
</dbReference>
<dbReference type="PRINTS" id="PR00107">
    <property type="entry name" value="PHOSPHOCPHPR"/>
</dbReference>
<dbReference type="STRING" id="399497.BW733_04390"/>
<dbReference type="Gene3D" id="3.40.50.510">
    <property type="entry name" value="Phosphotransferase system, mannose-type IIA component"/>
    <property type="match status" value="1"/>
</dbReference>
<dbReference type="OrthoDB" id="350754at2"/>
<sequence length="238" mass="23966">MAVGIVVVSHSRRLAEAAVELALQMVHGDPPPIQVAAGTIDDGLGTDATAVMSAIGEVDQGDGVVVFVDIGSALMSAELGIELYGQPDSDVRILPAPFVEGIVAGVIRAVGGATIDEVAAEANQGLKPKLAAVGDAAVADEPSTPESLAGEASAEARLINETGLHARPAALFVAEARKFDAEIKVSNGVIGPVAATSSIGLATLNARKGDTLTLIATGPDARAAVDRLAEFVNEGFGE</sequence>
<evidence type="ECO:0000256" key="5">
    <source>
        <dbReference type="ARBA" id="ARBA00020422"/>
    </source>
</evidence>
<evidence type="ECO:0000256" key="7">
    <source>
        <dbReference type="ARBA" id="ARBA00046577"/>
    </source>
</evidence>
<dbReference type="EMBL" id="CP019607">
    <property type="protein sequence ID" value="AQP50188.1"/>
    <property type="molecule type" value="Genomic_DNA"/>
</dbReference>
<dbReference type="EC" id="2.7.1.121" evidence="4"/>
<dbReference type="GO" id="GO:0047324">
    <property type="term" value="F:phosphoenolpyruvate-glycerone phosphotransferase activity"/>
    <property type="evidence" value="ECO:0007669"/>
    <property type="project" value="UniProtKB-EC"/>
</dbReference>
<dbReference type="KEGG" id="tfa:BW733_04390"/>
<dbReference type="SUPFAM" id="SSF53062">
    <property type="entry name" value="PTS system fructose IIA component-like"/>
    <property type="match status" value="1"/>
</dbReference>
<dbReference type="PROSITE" id="PS51350">
    <property type="entry name" value="PTS_HPR_DOM"/>
    <property type="match status" value="1"/>
</dbReference>
<dbReference type="RefSeq" id="WP_077348226.1">
    <property type="nucleotide sequence ID" value="NZ_CP019607.1"/>
</dbReference>